<dbReference type="RefSeq" id="WP_000987740.1">
    <property type="nucleotide sequence ID" value="NZ_NFCF01000111.1"/>
</dbReference>
<comment type="caution">
    <text evidence="1">The sequence shown here is derived from an EMBL/GenBank/DDBJ whole genome shotgun (WGS) entry which is preliminary data.</text>
</comment>
<evidence type="ECO:0000313" key="2">
    <source>
        <dbReference type="Proteomes" id="UP000195152"/>
    </source>
</evidence>
<dbReference type="AlphaFoldDB" id="A0A242VZK8"/>
<dbReference type="Proteomes" id="UP000195152">
    <property type="component" value="Unassembled WGS sequence"/>
</dbReference>
<dbReference type="Pfam" id="PF13814">
    <property type="entry name" value="Replic_Relax"/>
    <property type="match status" value="1"/>
</dbReference>
<reference evidence="1 2" key="1">
    <citation type="submission" date="2016-10" db="EMBL/GenBank/DDBJ databases">
        <title>Comparative genomics of Bacillus thuringiensis reveals a path to pathogens against multiple invertebrate hosts.</title>
        <authorList>
            <person name="Zheng J."/>
            <person name="Gao Q."/>
            <person name="Liu H."/>
            <person name="Peng D."/>
            <person name="Ruan L."/>
            <person name="Sun M."/>
        </authorList>
    </citation>
    <scope>NUCLEOTIDE SEQUENCE [LARGE SCALE GENOMIC DNA]</scope>
    <source>
        <strain evidence="1">BGSC 4AC1</strain>
    </source>
</reference>
<dbReference type="InterPro" id="IPR025855">
    <property type="entry name" value="Replic_Relax"/>
</dbReference>
<organism evidence="1 2">
    <name type="scientific">Bacillus thuringiensis serovar mexicanensis</name>
    <dbReference type="NCBI Taxonomy" id="180868"/>
    <lineage>
        <taxon>Bacteria</taxon>
        <taxon>Bacillati</taxon>
        <taxon>Bacillota</taxon>
        <taxon>Bacilli</taxon>
        <taxon>Bacillales</taxon>
        <taxon>Bacillaceae</taxon>
        <taxon>Bacillus</taxon>
        <taxon>Bacillus cereus group</taxon>
    </lineage>
</organism>
<accession>A0A242VZK8</accession>
<protein>
    <recommendedName>
        <fullName evidence="3">Replication-relaxation</fullName>
    </recommendedName>
</protein>
<dbReference type="EMBL" id="NFCF01000111">
    <property type="protein sequence ID" value="OTW44600.1"/>
    <property type="molecule type" value="Genomic_DNA"/>
</dbReference>
<evidence type="ECO:0000313" key="1">
    <source>
        <dbReference type="EMBL" id="OTW44600.1"/>
    </source>
</evidence>
<name>A0A242VZK8_BACTU</name>
<evidence type="ECO:0008006" key="3">
    <source>
        <dbReference type="Google" id="ProtNLM"/>
    </source>
</evidence>
<gene>
    <name evidence="1" type="ORF">BK699_30955</name>
</gene>
<sequence length="203" mass="24231">MMSRDKAILSNLKRFRCMSRDDIVDLHFQGLKNAVTCCNTVMKRLRRDGHVDANISQQPYIYFPQPSTLRKTSQKILHFLGIVDVYKQLIHYEKPKLFKVEPKYGKEFMEPDAFTIWRRSPFFIEVQNSVYSKKVMQDKINRYELYFHSQEWHNESWQPKESKFFPSILIITEKHYDISSFNLRIFQASSISNFLDSLTVKAE</sequence>
<proteinExistence type="predicted"/>